<dbReference type="EMBL" id="CM037160">
    <property type="protein sequence ID" value="KAH7839569.1"/>
    <property type="molecule type" value="Genomic_DNA"/>
</dbReference>
<protein>
    <submittedName>
        <fullName evidence="1">Uncharacterized protein</fullName>
    </submittedName>
</protein>
<evidence type="ECO:0000313" key="1">
    <source>
        <dbReference type="EMBL" id="KAH7839569.1"/>
    </source>
</evidence>
<sequence>MANQPRTRKRVHAIRRASDGSAFQKCNSCGVLVAVALADMHDCESKKDVKRFKGECRNPNPKSDTEQRFQVQPRSPFRLFMESFLESCKARNHIEVDRKGFETWRNMSKKERLPYVLQAEKVDSIYIRALLKEVEDMARADDEADSAEVGKYDKYYEEDSENSDGYESFWSVSSETDVLYCNPSPLVKFKSRALASNWPC</sequence>
<evidence type="ECO:0000313" key="2">
    <source>
        <dbReference type="Proteomes" id="UP000828048"/>
    </source>
</evidence>
<comment type="caution">
    <text evidence="1">The sequence shown here is derived from an EMBL/GenBank/DDBJ whole genome shotgun (WGS) entry which is preliminary data.</text>
</comment>
<dbReference type="Proteomes" id="UP000828048">
    <property type="component" value="Chromosome 10"/>
</dbReference>
<name>A0ACB7XFM5_9ERIC</name>
<proteinExistence type="predicted"/>
<reference evidence="1 2" key="1">
    <citation type="journal article" date="2021" name="Hortic Res">
        <title>High-quality reference genome and annotation aids understanding of berry development for evergreen blueberry (Vaccinium darrowii).</title>
        <authorList>
            <person name="Yu J."/>
            <person name="Hulse-Kemp A.M."/>
            <person name="Babiker E."/>
            <person name="Staton M."/>
        </authorList>
    </citation>
    <scope>NUCLEOTIDE SEQUENCE [LARGE SCALE GENOMIC DNA]</scope>
    <source>
        <strain evidence="2">cv. NJ 8807/NJ 8810</strain>
        <tissue evidence="1">Young leaf</tissue>
    </source>
</reference>
<accession>A0ACB7XFM5</accession>
<keyword evidence="2" id="KW-1185">Reference proteome</keyword>
<gene>
    <name evidence="1" type="ORF">Vadar_005874</name>
</gene>
<organism evidence="1 2">
    <name type="scientific">Vaccinium darrowii</name>
    <dbReference type="NCBI Taxonomy" id="229202"/>
    <lineage>
        <taxon>Eukaryota</taxon>
        <taxon>Viridiplantae</taxon>
        <taxon>Streptophyta</taxon>
        <taxon>Embryophyta</taxon>
        <taxon>Tracheophyta</taxon>
        <taxon>Spermatophyta</taxon>
        <taxon>Magnoliopsida</taxon>
        <taxon>eudicotyledons</taxon>
        <taxon>Gunneridae</taxon>
        <taxon>Pentapetalae</taxon>
        <taxon>asterids</taxon>
        <taxon>Ericales</taxon>
        <taxon>Ericaceae</taxon>
        <taxon>Vaccinioideae</taxon>
        <taxon>Vaccinieae</taxon>
        <taxon>Vaccinium</taxon>
    </lineage>
</organism>